<reference evidence="2 3" key="1">
    <citation type="submission" date="2022-06" db="EMBL/GenBank/DDBJ databases">
        <title>Actinoplanes abujensis sp. nov., isolated from Nigerian arid soil.</title>
        <authorList>
            <person name="Ding P."/>
        </authorList>
    </citation>
    <scope>NUCLEOTIDE SEQUENCE [LARGE SCALE GENOMIC DNA]</scope>
    <source>
        <strain evidence="3">TRM88002</strain>
    </source>
</reference>
<keyword evidence="3" id="KW-1185">Reference proteome</keyword>
<dbReference type="InterPro" id="IPR056128">
    <property type="entry name" value="DUF7711"/>
</dbReference>
<dbReference type="EMBL" id="JAMQOL010000079">
    <property type="protein sequence ID" value="MCM4084573.1"/>
    <property type="molecule type" value="Genomic_DNA"/>
</dbReference>
<proteinExistence type="predicted"/>
<protein>
    <recommendedName>
        <fullName evidence="1">DUF7711 domain-containing protein</fullName>
    </recommendedName>
</protein>
<evidence type="ECO:0000259" key="1">
    <source>
        <dbReference type="Pfam" id="PF24821"/>
    </source>
</evidence>
<sequence>MRHQTAVRRLRTVAERCQQASGLWDDEPFLLAAYAFGSVLESVADVDVVDLAFVLNLPAEELPWFAEPQSLVGLPSLLEIDKAPVRWYWRPSVWPVANHLIHRPLRVWSLDGPDENALDAMERGQAEHLRMPAPTAEQQREQLSVEVAASLFHLRGVEAEFWERDWRSAHKGSGIHPENHLWNAVHGYLDLLATTGQQRPGLTTRSSPPASRTA</sequence>
<dbReference type="Pfam" id="PF24821">
    <property type="entry name" value="DUF7711"/>
    <property type="match status" value="1"/>
</dbReference>
<dbReference type="RefSeq" id="WP_251804319.1">
    <property type="nucleotide sequence ID" value="NZ_JAMQOL010000079.1"/>
</dbReference>
<comment type="caution">
    <text evidence="2">The sequence shown here is derived from an EMBL/GenBank/DDBJ whole genome shotgun (WGS) entry which is preliminary data.</text>
</comment>
<gene>
    <name evidence="2" type="ORF">LXN57_44280</name>
</gene>
<feature type="domain" description="DUF7711" evidence="1">
    <location>
        <begin position="1"/>
        <end position="195"/>
    </location>
</feature>
<dbReference type="Proteomes" id="UP001523216">
    <property type="component" value="Unassembled WGS sequence"/>
</dbReference>
<evidence type="ECO:0000313" key="2">
    <source>
        <dbReference type="EMBL" id="MCM4084573.1"/>
    </source>
</evidence>
<evidence type="ECO:0000313" key="3">
    <source>
        <dbReference type="Proteomes" id="UP001523216"/>
    </source>
</evidence>
<name>A0ABT0YGF3_9ACTN</name>
<organism evidence="2 3">
    <name type="scientific">Paractinoplanes hotanensis</name>
    <dbReference type="NCBI Taxonomy" id="2906497"/>
    <lineage>
        <taxon>Bacteria</taxon>
        <taxon>Bacillati</taxon>
        <taxon>Actinomycetota</taxon>
        <taxon>Actinomycetes</taxon>
        <taxon>Micromonosporales</taxon>
        <taxon>Micromonosporaceae</taxon>
        <taxon>Paractinoplanes</taxon>
    </lineage>
</organism>
<accession>A0ABT0YGF3</accession>